<gene>
    <name evidence="2" type="ordered locus">XNC1_4295</name>
</gene>
<reference evidence="2 3" key="1">
    <citation type="journal article" date="2011" name="PLoS ONE">
        <title>The entomopathogenic bacterial endosymbionts xenorhabdus and photorhabdus: convergent lifestyles from divergent genomes.</title>
        <authorList>
            <person name="Chaston J.M."/>
            <person name="Suen G."/>
            <person name="Tucker S.L."/>
            <person name="Andersen A.W."/>
            <person name="Bhasin A."/>
            <person name="Bode E."/>
            <person name="Bode H.B."/>
            <person name="Brachmann A.O."/>
            <person name="Cowles C.E."/>
            <person name="Cowles K.N."/>
            <person name="Darby C."/>
            <person name="de Leon L."/>
            <person name="Drace K."/>
            <person name="Du Z."/>
            <person name="Givaudan A."/>
            <person name="Herbert Tran E.E."/>
            <person name="Jewell K.A."/>
            <person name="Knack J.J."/>
            <person name="Krasomil-Osterfeld K.C."/>
            <person name="Kukor R."/>
            <person name="Lanois A."/>
            <person name="Latreille P."/>
            <person name="Leimgruber N.K."/>
            <person name="Lipke C.M."/>
            <person name="Liu R."/>
            <person name="Lu X."/>
            <person name="Martens E.C."/>
            <person name="Marri P.R."/>
            <person name="Medigue C."/>
            <person name="Menard M.L."/>
            <person name="Miller N.M."/>
            <person name="Morales-Soto N."/>
            <person name="Norton S."/>
            <person name="Ogier J.C."/>
            <person name="Orchard S.S."/>
            <person name="Park D."/>
            <person name="Park Y."/>
            <person name="Qurollo B.A."/>
            <person name="Sugar D.R."/>
            <person name="Richards G.R."/>
            <person name="Rouy Z."/>
            <person name="Slominski B."/>
            <person name="Slominski K."/>
            <person name="Snyder H."/>
            <person name="Tjaden B.C."/>
            <person name="van der Hoeven R."/>
            <person name="Welch R.D."/>
            <person name="Wheeler C."/>
            <person name="Xiang B."/>
            <person name="Barbazuk B."/>
            <person name="Gaudriault S."/>
            <person name="Goodner B."/>
            <person name="Slater S.C."/>
            <person name="Forst S."/>
            <person name="Goldman B.S."/>
            <person name="Goodrich-Blair H."/>
        </authorList>
    </citation>
    <scope>NUCLEOTIDE SEQUENCE [LARGE SCALE GENOMIC DNA]</scope>
    <source>
        <strain evidence="3">ATCC 19061 / DSM 3370 / CCUG 14189 / LMG 1036 / NCIMB 9965 / AN6</strain>
    </source>
</reference>
<name>D3VE66_XENNA</name>
<dbReference type="Proteomes" id="UP000008075">
    <property type="component" value="Chromosome"/>
</dbReference>
<keyword evidence="3" id="KW-1185">Reference proteome</keyword>
<dbReference type="STRING" id="406817.XNC1_4295"/>
<dbReference type="AlphaFoldDB" id="D3VE66"/>
<dbReference type="HOGENOM" id="CLU_043663_2_0_6"/>
<dbReference type="Pfam" id="PF13565">
    <property type="entry name" value="HTH_32"/>
    <property type="match status" value="1"/>
</dbReference>
<feature type="region of interest" description="Disordered" evidence="1">
    <location>
        <begin position="36"/>
        <end position="56"/>
    </location>
</feature>
<dbReference type="KEGG" id="xne:XNC1_4295"/>
<evidence type="ECO:0000313" key="2">
    <source>
        <dbReference type="EMBL" id="CBJ92317.1"/>
    </source>
</evidence>
<sequence>MIKDAVRKAVGAGARLRVALNEIPLSQRTWRRWQTHPEAQRPQAVRPEPANRLTSEEEEQILAVCHQPEYARLPPSQIVPRLADNGVYLASESTFYRVLRRHGEVHHRGRKRTAHKSGKPTTWTATAPQSALGMGYYVAPVNSQRPLVLSVYDTRYFQPENRGL</sequence>
<proteinExistence type="predicted"/>
<evidence type="ECO:0000313" key="3">
    <source>
        <dbReference type="Proteomes" id="UP000008075"/>
    </source>
</evidence>
<evidence type="ECO:0000256" key="1">
    <source>
        <dbReference type="SAM" id="MobiDB-lite"/>
    </source>
</evidence>
<dbReference type="EMBL" id="FN667742">
    <property type="protein sequence ID" value="CBJ92317.1"/>
    <property type="molecule type" value="Genomic_DNA"/>
</dbReference>
<accession>D3VE66</accession>
<protein>
    <submittedName>
        <fullName evidence="2">Transposase</fullName>
    </submittedName>
</protein>
<dbReference type="eggNOG" id="COG2801">
    <property type="taxonomic scope" value="Bacteria"/>
</dbReference>
<organism evidence="2 3">
    <name type="scientific">Xenorhabdus nematophila (strain ATCC 19061 / DSM 3370 / CCUG 14189 / LMG 1036 / NCIMB 9965 / AN6)</name>
    <dbReference type="NCBI Taxonomy" id="406817"/>
    <lineage>
        <taxon>Bacteria</taxon>
        <taxon>Pseudomonadati</taxon>
        <taxon>Pseudomonadota</taxon>
        <taxon>Gammaproteobacteria</taxon>
        <taxon>Enterobacterales</taxon>
        <taxon>Morganellaceae</taxon>
        <taxon>Xenorhabdus</taxon>
    </lineage>
</organism>